<dbReference type="AlphaFoldDB" id="A0A9Q1LTS2"/>
<gene>
    <name evidence="1" type="ORF">K7X08_016876</name>
</gene>
<keyword evidence="2" id="KW-1185">Reference proteome</keyword>
<name>A0A9Q1LTS2_9SOLA</name>
<reference evidence="2" key="1">
    <citation type="journal article" date="2023" name="Proc. Natl. Acad. Sci. U.S.A.">
        <title>Genomic and structural basis for evolution of tropane alkaloid biosynthesis.</title>
        <authorList>
            <person name="Wanga Y.-J."/>
            <person name="Taina T."/>
            <person name="Yua J.-Y."/>
            <person name="Lia J."/>
            <person name="Xua B."/>
            <person name="Chenc J."/>
            <person name="D'Auriad J.C."/>
            <person name="Huanga J.-P."/>
            <person name="Huanga S.-X."/>
        </authorList>
    </citation>
    <scope>NUCLEOTIDE SEQUENCE [LARGE SCALE GENOMIC DNA]</scope>
    <source>
        <strain evidence="2">cv. KIB-2019</strain>
    </source>
</reference>
<evidence type="ECO:0000313" key="1">
    <source>
        <dbReference type="EMBL" id="KAJ8542010.1"/>
    </source>
</evidence>
<comment type="caution">
    <text evidence="1">The sequence shown here is derived from an EMBL/GenBank/DDBJ whole genome shotgun (WGS) entry which is preliminary data.</text>
</comment>
<organism evidence="1 2">
    <name type="scientific">Anisodus acutangulus</name>
    <dbReference type="NCBI Taxonomy" id="402998"/>
    <lineage>
        <taxon>Eukaryota</taxon>
        <taxon>Viridiplantae</taxon>
        <taxon>Streptophyta</taxon>
        <taxon>Embryophyta</taxon>
        <taxon>Tracheophyta</taxon>
        <taxon>Spermatophyta</taxon>
        <taxon>Magnoliopsida</taxon>
        <taxon>eudicotyledons</taxon>
        <taxon>Gunneridae</taxon>
        <taxon>Pentapetalae</taxon>
        <taxon>asterids</taxon>
        <taxon>lamiids</taxon>
        <taxon>Solanales</taxon>
        <taxon>Solanaceae</taxon>
        <taxon>Solanoideae</taxon>
        <taxon>Hyoscyameae</taxon>
        <taxon>Anisodus</taxon>
    </lineage>
</organism>
<dbReference type="OrthoDB" id="1245146at2759"/>
<evidence type="ECO:0000313" key="2">
    <source>
        <dbReference type="Proteomes" id="UP001152561"/>
    </source>
</evidence>
<proteinExistence type="predicted"/>
<dbReference type="Proteomes" id="UP001152561">
    <property type="component" value="Unassembled WGS sequence"/>
</dbReference>
<sequence>MIPISWICAIEEGIDEATNGNWNAYYSVQCLSKVMQHFVCFNYLFYSERNVYATPGTWKANTCFDVRMCTHMSVGIFSNGAVHWIFYEQCIRFDIYEGKVMSMTLPFIKWVHEYSWQIGCLWQWDGTAYCAIENHKLNWNLHELDQVTFKWTRRKYSVLSYCFWKDVVLAIMKEEGTEQARRYDLTEHKFSVIVIVKGEEEEDTFVLAAVFGRIISYNMARREVKIILDLGLPNDISGDVCCNIISAHQYI</sequence>
<protein>
    <submittedName>
        <fullName evidence="1">Uncharacterized protein</fullName>
    </submittedName>
</protein>
<accession>A0A9Q1LTS2</accession>
<dbReference type="EMBL" id="JAJAGQ010000015">
    <property type="protein sequence ID" value="KAJ8542010.1"/>
    <property type="molecule type" value="Genomic_DNA"/>
</dbReference>